<evidence type="ECO:0000313" key="4">
    <source>
        <dbReference type="EMBL" id="OMI08015.1"/>
    </source>
</evidence>
<evidence type="ECO:0000313" key="5">
    <source>
        <dbReference type="Proteomes" id="UP000187367"/>
    </source>
</evidence>
<dbReference type="PANTHER" id="PTHR39183">
    <property type="entry name" value="SPORE COAT PROTEIN F-LIKE PROTEIN YHCQ"/>
    <property type="match status" value="1"/>
</dbReference>
<dbReference type="GO" id="GO:0030435">
    <property type="term" value="P:sporulation resulting in formation of a cellular spore"/>
    <property type="evidence" value="ECO:0007669"/>
    <property type="project" value="UniProtKB-KW"/>
</dbReference>
<keyword evidence="1" id="KW-0749">Sporulation</keyword>
<protein>
    <submittedName>
        <fullName evidence="4">Spore coat protein</fullName>
    </submittedName>
</protein>
<dbReference type="Gene3D" id="1.20.1260.10">
    <property type="match status" value="1"/>
</dbReference>
<dbReference type="InterPro" id="IPR012347">
    <property type="entry name" value="Ferritin-like"/>
</dbReference>
<evidence type="ECO:0000256" key="3">
    <source>
        <dbReference type="ARBA" id="ARBA00024344"/>
    </source>
</evidence>
<comment type="caution">
    <text evidence="4">The sequence shown here is derived from an EMBL/GenBank/DDBJ whole genome shotgun (WGS) entry which is preliminary data.</text>
</comment>
<keyword evidence="4" id="KW-0167">Capsid protein</keyword>
<dbReference type="InterPro" id="IPR012851">
    <property type="entry name" value="Spore_coat_CotF-like"/>
</dbReference>
<sequence length="99" mass="11058">MNELIQNMTGMGAMTEQVIATDFLITAKTGVKNIATAITETSSPEVRETLKQYLNDAIDTHEQITNYMISKGYYHPDNLDEQLHLDTQAAETAKDLPQI</sequence>
<comment type="similarity">
    <text evidence="3">Belongs to the CotF family.</text>
</comment>
<comment type="subcellular location">
    <subcellularLocation>
        <location evidence="2">Spore coat</location>
    </subcellularLocation>
</comment>
<dbReference type="RefSeq" id="WP_076760617.1">
    <property type="nucleotide sequence ID" value="NZ_JARMDZ010000018.1"/>
</dbReference>
<keyword evidence="5" id="KW-1185">Reference proteome</keyword>
<proteinExistence type="inferred from homology"/>
<accession>A0A1R1QTN5</accession>
<dbReference type="Proteomes" id="UP000187367">
    <property type="component" value="Unassembled WGS sequence"/>
</dbReference>
<organism evidence="4 5">
    <name type="scientific">Bacillus swezeyi</name>
    <dbReference type="NCBI Taxonomy" id="1925020"/>
    <lineage>
        <taxon>Bacteria</taxon>
        <taxon>Bacillati</taxon>
        <taxon>Bacillota</taxon>
        <taxon>Bacilli</taxon>
        <taxon>Bacillales</taxon>
        <taxon>Bacillaceae</taxon>
        <taxon>Bacillus</taxon>
    </lineage>
</organism>
<dbReference type="EMBL" id="MTJL01000008">
    <property type="protein sequence ID" value="OMI08015.1"/>
    <property type="molecule type" value="Genomic_DNA"/>
</dbReference>
<evidence type="ECO:0000256" key="2">
    <source>
        <dbReference type="ARBA" id="ARBA00024325"/>
    </source>
</evidence>
<dbReference type="AlphaFoldDB" id="A0A1R1QTN5"/>
<name>A0A1R1QTN5_9BACI</name>
<dbReference type="Pfam" id="PF07875">
    <property type="entry name" value="Coat_F"/>
    <property type="match status" value="1"/>
</dbReference>
<reference evidence="4 5" key="1">
    <citation type="submission" date="2017-01" db="EMBL/GenBank/DDBJ databases">
        <title>Bacillus phylogenomics.</title>
        <authorList>
            <person name="Dunlap C."/>
        </authorList>
    </citation>
    <scope>NUCLEOTIDE SEQUENCE [LARGE SCALE GENOMIC DNA]</scope>
    <source>
        <strain evidence="4 5">NRRL B-41282</strain>
    </source>
</reference>
<dbReference type="PANTHER" id="PTHR39183:SF1">
    <property type="entry name" value="SPORE COAT PROTEIN F-LIKE PROTEIN YHCQ"/>
    <property type="match status" value="1"/>
</dbReference>
<keyword evidence="4" id="KW-0946">Virion</keyword>
<gene>
    <name evidence="4" type="ORF">BW143_05305</name>
</gene>
<accession>A0A1R1RZK0</accession>
<dbReference type="OrthoDB" id="1930261at2"/>
<evidence type="ECO:0000256" key="1">
    <source>
        <dbReference type="ARBA" id="ARBA00022969"/>
    </source>
</evidence>